<comment type="subcellular location">
    <subcellularLocation>
        <location evidence="1">Membrane</location>
        <topology evidence="1">Multi-pass membrane protein</topology>
    </subcellularLocation>
</comment>
<dbReference type="EMBL" id="DMND01000014">
    <property type="protein sequence ID" value="HAN26253.1"/>
    <property type="molecule type" value="Genomic_DNA"/>
</dbReference>
<evidence type="ECO:0000256" key="3">
    <source>
        <dbReference type="ARBA" id="ARBA00022989"/>
    </source>
</evidence>
<feature type="transmembrane region" description="Helical" evidence="5">
    <location>
        <begin position="32"/>
        <end position="52"/>
    </location>
</feature>
<protein>
    <submittedName>
        <fullName evidence="7">EamA/RhaT family transporter</fullName>
    </submittedName>
</protein>
<dbReference type="AlphaFoldDB" id="A0A3C1KID2"/>
<feature type="transmembrane region" description="Helical" evidence="5">
    <location>
        <begin position="7"/>
        <end position="26"/>
    </location>
</feature>
<evidence type="ECO:0000313" key="8">
    <source>
        <dbReference type="Proteomes" id="UP000259273"/>
    </source>
</evidence>
<feature type="transmembrane region" description="Helical" evidence="5">
    <location>
        <begin position="96"/>
        <end position="115"/>
    </location>
</feature>
<dbReference type="STRING" id="1121937.GCA_000423125_02549"/>
<dbReference type="InterPro" id="IPR000620">
    <property type="entry name" value="EamA_dom"/>
</dbReference>
<dbReference type="Gene3D" id="1.10.3730.20">
    <property type="match status" value="1"/>
</dbReference>
<gene>
    <name evidence="7" type="ORF">DCP75_00670</name>
</gene>
<dbReference type="PANTHER" id="PTHR32322">
    <property type="entry name" value="INNER MEMBRANE TRANSPORTER"/>
    <property type="match status" value="1"/>
</dbReference>
<keyword evidence="4 5" id="KW-0472">Membrane</keyword>
<feature type="transmembrane region" description="Helical" evidence="5">
    <location>
        <begin position="148"/>
        <end position="167"/>
    </location>
</feature>
<keyword evidence="3 5" id="KW-1133">Transmembrane helix</keyword>
<dbReference type="SUPFAM" id="SSF103481">
    <property type="entry name" value="Multidrug resistance efflux transporter EmrE"/>
    <property type="match status" value="2"/>
</dbReference>
<dbReference type="InterPro" id="IPR037185">
    <property type="entry name" value="EmrE-like"/>
</dbReference>
<evidence type="ECO:0000256" key="2">
    <source>
        <dbReference type="ARBA" id="ARBA00022692"/>
    </source>
</evidence>
<feature type="domain" description="EamA" evidence="6">
    <location>
        <begin position="150"/>
        <end position="280"/>
    </location>
</feature>
<dbReference type="GO" id="GO:0016020">
    <property type="term" value="C:membrane"/>
    <property type="evidence" value="ECO:0007669"/>
    <property type="project" value="UniProtKB-SubCell"/>
</dbReference>
<feature type="transmembrane region" description="Helical" evidence="5">
    <location>
        <begin position="179"/>
        <end position="202"/>
    </location>
</feature>
<dbReference type="Pfam" id="PF00892">
    <property type="entry name" value="EamA"/>
    <property type="match status" value="2"/>
</dbReference>
<evidence type="ECO:0000256" key="4">
    <source>
        <dbReference type="ARBA" id="ARBA00023136"/>
    </source>
</evidence>
<evidence type="ECO:0000256" key="5">
    <source>
        <dbReference type="SAM" id="Phobius"/>
    </source>
</evidence>
<proteinExistence type="predicted"/>
<accession>A0A3C1KID2</accession>
<feature type="transmembrane region" description="Helical" evidence="5">
    <location>
        <begin position="64"/>
        <end position="84"/>
    </location>
</feature>
<dbReference type="Proteomes" id="UP000259273">
    <property type="component" value="Unassembled WGS sequence"/>
</dbReference>
<sequence>MSTTDTLRLLLLSSLWGFSFIFMRVAVPEFGALPLILVRMLLGTLLLLPLLWRRDYLRLVRAHAWPLFLVGLTNAALPYSFLALATLRLEAGVTSLINAATPICTALLGAAFFATPIVRRQVLGLALAFAGVAVLSAGRLDFSAGGEGWFIVSALAATLCYGFAGNYSRTRLAHLPTRVLAAGSSAASGVILLVPGVLLWPAEPVSGMAWGAAVGLGAVSTAAALLLYFALLSSAGATATSTVTMLVPVSALLWGFVLLEEPITLQVLTGMAITLLGTGIATGVLRSWRHSPPT</sequence>
<organism evidence="7 8">
    <name type="scientific">Haliea salexigens</name>
    <dbReference type="NCBI Taxonomy" id="287487"/>
    <lineage>
        <taxon>Bacteria</taxon>
        <taxon>Pseudomonadati</taxon>
        <taxon>Pseudomonadota</taxon>
        <taxon>Gammaproteobacteria</taxon>
        <taxon>Cellvibrionales</taxon>
        <taxon>Halieaceae</taxon>
        <taxon>Haliea</taxon>
    </lineage>
</organism>
<reference evidence="7 8" key="1">
    <citation type="journal article" date="2018" name="Nat. Biotechnol.">
        <title>A standardized bacterial taxonomy based on genome phylogeny substantially revises the tree of life.</title>
        <authorList>
            <person name="Parks D.H."/>
            <person name="Chuvochina M."/>
            <person name="Waite D.W."/>
            <person name="Rinke C."/>
            <person name="Skarshewski A."/>
            <person name="Chaumeil P.A."/>
            <person name="Hugenholtz P."/>
        </authorList>
    </citation>
    <scope>NUCLEOTIDE SEQUENCE [LARGE SCALE GENOMIC DNA]</scope>
    <source>
        <strain evidence="7">UBA9158</strain>
    </source>
</reference>
<feature type="transmembrane region" description="Helical" evidence="5">
    <location>
        <begin position="263"/>
        <end position="285"/>
    </location>
</feature>
<evidence type="ECO:0000256" key="1">
    <source>
        <dbReference type="ARBA" id="ARBA00004141"/>
    </source>
</evidence>
<feature type="domain" description="EamA" evidence="6">
    <location>
        <begin position="9"/>
        <end position="136"/>
    </location>
</feature>
<feature type="transmembrane region" description="Helical" evidence="5">
    <location>
        <begin position="122"/>
        <end position="142"/>
    </location>
</feature>
<dbReference type="InterPro" id="IPR050638">
    <property type="entry name" value="AA-Vitamin_Transporters"/>
</dbReference>
<evidence type="ECO:0000313" key="7">
    <source>
        <dbReference type="EMBL" id="HAN26253.1"/>
    </source>
</evidence>
<dbReference type="PANTHER" id="PTHR32322:SF9">
    <property type="entry name" value="AMINO-ACID METABOLITE EFFLUX PUMP-RELATED"/>
    <property type="match status" value="1"/>
</dbReference>
<evidence type="ECO:0000259" key="6">
    <source>
        <dbReference type="Pfam" id="PF00892"/>
    </source>
</evidence>
<comment type="caution">
    <text evidence="7">The sequence shown here is derived from an EMBL/GenBank/DDBJ whole genome shotgun (WGS) entry which is preliminary data.</text>
</comment>
<name>A0A3C1KID2_9GAMM</name>
<feature type="transmembrane region" description="Helical" evidence="5">
    <location>
        <begin position="208"/>
        <end position="231"/>
    </location>
</feature>
<feature type="transmembrane region" description="Helical" evidence="5">
    <location>
        <begin position="238"/>
        <end position="257"/>
    </location>
</feature>
<keyword evidence="2 5" id="KW-0812">Transmembrane</keyword>